<keyword evidence="4" id="KW-0804">Transcription</keyword>
<evidence type="ECO:0000313" key="10">
    <source>
        <dbReference type="Proteomes" id="UP001085076"/>
    </source>
</evidence>
<gene>
    <name evidence="9" type="ORF">J5N97_009607</name>
</gene>
<dbReference type="PROSITE" id="PS51370">
    <property type="entry name" value="R"/>
    <property type="match status" value="1"/>
</dbReference>
<feature type="domain" description="TCP" evidence="7">
    <location>
        <begin position="218"/>
        <end position="276"/>
    </location>
</feature>
<evidence type="ECO:0000256" key="5">
    <source>
        <dbReference type="ARBA" id="ARBA00023242"/>
    </source>
</evidence>
<evidence type="ECO:0000259" key="7">
    <source>
        <dbReference type="PROSITE" id="PS51369"/>
    </source>
</evidence>
<protein>
    <submittedName>
        <fullName evidence="9">Uncharacterized protein</fullName>
    </submittedName>
</protein>
<feature type="region of interest" description="Disordered" evidence="6">
    <location>
        <begin position="278"/>
        <end position="323"/>
    </location>
</feature>
<feature type="region of interest" description="Disordered" evidence="6">
    <location>
        <begin position="189"/>
        <end position="223"/>
    </location>
</feature>
<keyword evidence="10" id="KW-1185">Reference proteome</keyword>
<dbReference type="Pfam" id="PF03634">
    <property type="entry name" value="TCP"/>
    <property type="match status" value="1"/>
</dbReference>
<dbReference type="GO" id="GO:0043565">
    <property type="term" value="F:sequence-specific DNA binding"/>
    <property type="evidence" value="ECO:0007669"/>
    <property type="project" value="TreeGrafter"/>
</dbReference>
<dbReference type="GO" id="GO:0005634">
    <property type="term" value="C:nucleus"/>
    <property type="evidence" value="ECO:0007669"/>
    <property type="project" value="UniProtKB-SubCell"/>
</dbReference>
<evidence type="ECO:0000259" key="8">
    <source>
        <dbReference type="PROSITE" id="PS51370"/>
    </source>
</evidence>
<feature type="compositionally biased region" description="Basic residues" evidence="6">
    <location>
        <begin position="208"/>
        <end position="223"/>
    </location>
</feature>
<accession>A0A9D5CYL9</accession>
<evidence type="ECO:0000313" key="9">
    <source>
        <dbReference type="EMBL" id="KAJ0981352.1"/>
    </source>
</evidence>
<proteinExistence type="predicted"/>
<evidence type="ECO:0000256" key="2">
    <source>
        <dbReference type="ARBA" id="ARBA00023015"/>
    </source>
</evidence>
<evidence type="ECO:0000256" key="3">
    <source>
        <dbReference type="ARBA" id="ARBA00023125"/>
    </source>
</evidence>
<keyword evidence="3" id="KW-0238">DNA-binding</keyword>
<dbReference type="PROSITE" id="PS51369">
    <property type="entry name" value="TCP"/>
    <property type="match status" value="1"/>
</dbReference>
<feature type="domain" description="R" evidence="8">
    <location>
        <begin position="319"/>
        <end position="336"/>
    </location>
</feature>
<dbReference type="InterPro" id="IPR017887">
    <property type="entry name" value="TF_TCP_subgr"/>
</dbReference>
<dbReference type="EMBL" id="JAGGNH010000002">
    <property type="protein sequence ID" value="KAJ0981352.1"/>
    <property type="molecule type" value="Genomic_DNA"/>
</dbReference>
<dbReference type="AlphaFoldDB" id="A0A9D5CYL9"/>
<feature type="compositionally biased region" description="Basic and acidic residues" evidence="6">
    <location>
        <begin position="292"/>
        <end position="304"/>
    </location>
</feature>
<organism evidence="9 10">
    <name type="scientific">Dioscorea zingiberensis</name>
    <dbReference type="NCBI Taxonomy" id="325984"/>
    <lineage>
        <taxon>Eukaryota</taxon>
        <taxon>Viridiplantae</taxon>
        <taxon>Streptophyta</taxon>
        <taxon>Embryophyta</taxon>
        <taxon>Tracheophyta</taxon>
        <taxon>Spermatophyta</taxon>
        <taxon>Magnoliopsida</taxon>
        <taxon>Liliopsida</taxon>
        <taxon>Dioscoreales</taxon>
        <taxon>Dioscoreaceae</taxon>
        <taxon>Dioscorea</taxon>
    </lineage>
</organism>
<comment type="subcellular location">
    <subcellularLocation>
        <location evidence="1">Nucleus</location>
    </subcellularLocation>
</comment>
<dbReference type="OrthoDB" id="1896834at2759"/>
<reference evidence="9" key="2">
    <citation type="journal article" date="2022" name="Hortic Res">
        <title>The genome of Dioscorea zingiberensis sheds light on the biosynthesis, origin and evolution of the medicinally important diosgenin saponins.</title>
        <authorList>
            <person name="Li Y."/>
            <person name="Tan C."/>
            <person name="Li Z."/>
            <person name="Guo J."/>
            <person name="Li S."/>
            <person name="Chen X."/>
            <person name="Wang C."/>
            <person name="Dai X."/>
            <person name="Yang H."/>
            <person name="Song W."/>
            <person name="Hou L."/>
            <person name="Xu J."/>
            <person name="Tong Z."/>
            <person name="Xu A."/>
            <person name="Yuan X."/>
            <person name="Wang W."/>
            <person name="Yang Q."/>
            <person name="Chen L."/>
            <person name="Sun Z."/>
            <person name="Wang K."/>
            <person name="Pan B."/>
            <person name="Chen J."/>
            <person name="Bao Y."/>
            <person name="Liu F."/>
            <person name="Qi X."/>
            <person name="Gang D.R."/>
            <person name="Wen J."/>
            <person name="Li J."/>
        </authorList>
    </citation>
    <scope>NUCLEOTIDE SEQUENCE</scope>
    <source>
        <strain evidence="9">Dzin_1.0</strain>
    </source>
</reference>
<dbReference type="InterPro" id="IPR017888">
    <property type="entry name" value="CYC/TB1_R_domain"/>
</dbReference>
<feature type="compositionally biased region" description="Polar residues" evidence="6">
    <location>
        <begin position="278"/>
        <end position="290"/>
    </location>
</feature>
<evidence type="ECO:0000256" key="4">
    <source>
        <dbReference type="ARBA" id="ARBA00023163"/>
    </source>
</evidence>
<reference evidence="9" key="1">
    <citation type="submission" date="2021-03" db="EMBL/GenBank/DDBJ databases">
        <authorList>
            <person name="Li Z."/>
            <person name="Yang C."/>
        </authorList>
    </citation>
    <scope>NUCLEOTIDE SEQUENCE</scope>
    <source>
        <strain evidence="9">Dzin_1.0</strain>
        <tissue evidence="9">Leaf</tissue>
    </source>
</reference>
<keyword evidence="5" id="KW-0539">Nucleus</keyword>
<comment type="caution">
    <text evidence="9">The sequence shown here is derived from an EMBL/GenBank/DDBJ whole genome shotgun (WGS) entry which is preliminary data.</text>
</comment>
<dbReference type="InterPro" id="IPR005333">
    <property type="entry name" value="Transcription_factor_TCP"/>
</dbReference>
<dbReference type="PANTHER" id="PTHR31072:SF226">
    <property type="entry name" value="TRANSCRIPTION FACTOR TCP18"/>
    <property type="match status" value="1"/>
</dbReference>
<dbReference type="GO" id="GO:0003700">
    <property type="term" value="F:DNA-binding transcription factor activity"/>
    <property type="evidence" value="ECO:0007669"/>
    <property type="project" value="InterPro"/>
</dbReference>
<name>A0A9D5CYL9_9LILI</name>
<dbReference type="Proteomes" id="UP001085076">
    <property type="component" value="Miscellaneous, Linkage group lg02"/>
</dbReference>
<dbReference type="GO" id="GO:2000032">
    <property type="term" value="P:regulation of secondary shoot formation"/>
    <property type="evidence" value="ECO:0007669"/>
    <property type="project" value="TreeGrafter"/>
</dbReference>
<dbReference type="PANTHER" id="PTHR31072">
    <property type="entry name" value="TRANSCRIPTION FACTOR TCP4-RELATED"/>
    <property type="match status" value="1"/>
</dbReference>
<sequence>MSTTSIGRAKLVKNDEVGKELQCALLVQEILRLVGINYVHFLLVCMKVMHDNSDVNGAGTLKTLPISDVMEMDQELLLMILWSQETRKRRNTDEKRRKWNDKADHKDFLDAAAYLENTGFSSKMTSNFDPECLWRSPSFTNQDFSPPPPSPPAHEHDPFFFQFSPPFFNHDPFQDLSAPLHPTDHVLQDSPQFPQDHNKPLTVAPSSRMKRNPKRTMRKDHHGKIHTMQGLRDRRMRLSLEVAHKFFGLQDMLGFDKASKTLDWLLTKSHSAIKDLMESSTSSECTNASKITHGDHDKRAKDSTPKPPKRAKLRAVSTRESRAQARARARERIKDKRSSSMHCGNPEQDDQLMKLSEAMDSVLSNQSSKIFNGTMCEWFPWTMPLNTTEAMKSVHAQFEGNDQMLMSSGRPAETLFSDQLIAPLY</sequence>
<evidence type="ECO:0000256" key="6">
    <source>
        <dbReference type="SAM" id="MobiDB-lite"/>
    </source>
</evidence>
<keyword evidence="2" id="KW-0805">Transcription regulation</keyword>
<evidence type="ECO:0000256" key="1">
    <source>
        <dbReference type="ARBA" id="ARBA00004123"/>
    </source>
</evidence>